<dbReference type="STRING" id="288768.SAMEA3906486_02064"/>
<evidence type="ECO:0000259" key="5">
    <source>
        <dbReference type="PROSITE" id="PS50931"/>
    </source>
</evidence>
<sequence>MSTSPLHHRIRLSQLRLLVALSDTGSLQRAAEAIHVTQPAATKALQQLEQGSGEVLVQRSGMGSVLTPQGEILCRRARLVLAELQDAEEELGLWHSGAAGHITIGTLPVSTPHLVPLALSQLLQAAPRITTTVLEGNSDAMFRDLKAGGIDLLVGRFYAGQDKELRTEALYESVFRLGVRTGHPLTTLSHPGWSDVLAYPWILPPTGVRTRPALEDMFRRALVGTPKTPVESTSYLVMRSLMFNSDIVCPMPVEVFQDDVKLGLTQLLPFALDLTLPPISVVWLGKRLPTPAARAFIEQLRLVSRRIATTTV</sequence>
<dbReference type="GO" id="GO:0005829">
    <property type="term" value="C:cytosol"/>
    <property type="evidence" value="ECO:0007669"/>
    <property type="project" value="TreeGrafter"/>
</dbReference>
<organism evidence="6 7">
    <name type="scientific">Bordetella ansorpii</name>
    <dbReference type="NCBI Taxonomy" id="288768"/>
    <lineage>
        <taxon>Bacteria</taxon>
        <taxon>Pseudomonadati</taxon>
        <taxon>Pseudomonadota</taxon>
        <taxon>Betaproteobacteria</taxon>
        <taxon>Burkholderiales</taxon>
        <taxon>Alcaligenaceae</taxon>
        <taxon>Bordetella</taxon>
    </lineage>
</organism>
<dbReference type="InterPro" id="IPR000847">
    <property type="entry name" value="LysR_HTH_N"/>
</dbReference>
<name>A0A157SDQ9_9BORD</name>
<protein>
    <submittedName>
        <fullName evidence="6">LysR family transcriptional regulator</fullName>
    </submittedName>
</protein>
<dbReference type="Proteomes" id="UP000076848">
    <property type="component" value="Unassembled WGS sequence"/>
</dbReference>
<dbReference type="PROSITE" id="PS50931">
    <property type="entry name" value="HTH_LYSR"/>
    <property type="match status" value="1"/>
</dbReference>
<dbReference type="GO" id="GO:0003700">
    <property type="term" value="F:DNA-binding transcription factor activity"/>
    <property type="evidence" value="ECO:0007669"/>
    <property type="project" value="InterPro"/>
</dbReference>
<dbReference type="InterPro" id="IPR036390">
    <property type="entry name" value="WH_DNA-bd_sf"/>
</dbReference>
<comment type="similarity">
    <text evidence="1">Belongs to the LysR transcriptional regulatory family.</text>
</comment>
<dbReference type="SUPFAM" id="SSF53850">
    <property type="entry name" value="Periplasmic binding protein-like II"/>
    <property type="match status" value="1"/>
</dbReference>
<proteinExistence type="inferred from homology"/>
<dbReference type="Pfam" id="PF03466">
    <property type="entry name" value="LysR_substrate"/>
    <property type="match status" value="1"/>
</dbReference>
<evidence type="ECO:0000313" key="7">
    <source>
        <dbReference type="Proteomes" id="UP000076848"/>
    </source>
</evidence>
<dbReference type="Pfam" id="PF00126">
    <property type="entry name" value="HTH_1"/>
    <property type="match status" value="1"/>
</dbReference>
<dbReference type="RefSeq" id="WP_066126560.1">
    <property type="nucleotide sequence ID" value="NZ_FKIF01000004.1"/>
</dbReference>
<evidence type="ECO:0000256" key="4">
    <source>
        <dbReference type="ARBA" id="ARBA00023163"/>
    </source>
</evidence>
<evidence type="ECO:0000256" key="1">
    <source>
        <dbReference type="ARBA" id="ARBA00009437"/>
    </source>
</evidence>
<dbReference type="OrthoDB" id="8804410at2"/>
<dbReference type="Gene3D" id="3.40.190.290">
    <property type="match status" value="1"/>
</dbReference>
<feature type="domain" description="HTH lysR-type" evidence="5">
    <location>
        <begin position="10"/>
        <end position="67"/>
    </location>
</feature>
<reference evidence="6 7" key="1">
    <citation type="submission" date="2016-04" db="EMBL/GenBank/DDBJ databases">
        <authorList>
            <consortium name="Pathogen Informatics"/>
        </authorList>
    </citation>
    <scope>NUCLEOTIDE SEQUENCE [LARGE SCALE GENOMIC DNA]</scope>
    <source>
        <strain evidence="6 7">H050680373</strain>
    </source>
</reference>
<evidence type="ECO:0000256" key="2">
    <source>
        <dbReference type="ARBA" id="ARBA00023015"/>
    </source>
</evidence>
<dbReference type="InterPro" id="IPR036388">
    <property type="entry name" value="WH-like_DNA-bd_sf"/>
</dbReference>
<keyword evidence="2" id="KW-0805">Transcription regulation</keyword>
<evidence type="ECO:0000313" key="6">
    <source>
        <dbReference type="EMBL" id="SAI68555.1"/>
    </source>
</evidence>
<dbReference type="PANTHER" id="PTHR30419:SF8">
    <property type="entry name" value="NITROGEN ASSIMILATION TRANSCRIPTIONAL ACTIVATOR-RELATED"/>
    <property type="match status" value="1"/>
</dbReference>
<dbReference type="InterPro" id="IPR005119">
    <property type="entry name" value="LysR_subst-bd"/>
</dbReference>
<dbReference type="SUPFAM" id="SSF46785">
    <property type="entry name" value="Winged helix' DNA-binding domain"/>
    <property type="match status" value="1"/>
</dbReference>
<evidence type="ECO:0000256" key="3">
    <source>
        <dbReference type="ARBA" id="ARBA00023125"/>
    </source>
</evidence>
<dbReference type="PANTHER" id="PTHR30419">
    <property type="entry name" value="HTH-TYPE TRANSCRIPTIONAL REGULATOR YBHD"/>
    <property type="match status" value="1"/>
</dbReference>
<keyword evidence="4" id="KW-0804">Transcription</keyword>
<keyword evidence="7" id="KW-1185">Reference proteome</keyword>
<dbReference type="Gene3D" id="1.10.10.10">
    <property type="entry name" value="Winged helix-like DNA-binding domain superfamily/Winged helix DNA-binding domain"/>
    <property type="match status" value="1"/>
</dbReference>
<keyword evidence="3" id="KW-0238">DNA-binding</keyword>
<dbReference type="EMBL" id="FKIF01000004">
    <property type="protein sequence ID" value="SAI68555.1"/>
    <property type="molecule type" value="Genomic_DNA"/>
</dbReference>
<dbReference type="PRINTS" id="PR00039">
    <property type="entry name" value="HTHLYSR"/>
</dbReference>
<accession>A0A157SDQ9</accession>
<dbReference type="InterPro" id="IPR050950">
    <property type="entry name" value="HTH-type_LysR_regulators"/>
</dbReference>
<gene>
    <name evidence="6" type="primary">gbpR_2</name>
    <name evidence="6" type="ORF">SAMEA3906486_02064</name>
</gene>
<dbReference type="AlphaFoldDB" id="A0A157SDQ9"/>
<dbReference type="GO" id="GO:0003677">
    <property type="term" value="F:DNA binding"/>
    <property type="evidence" value="ECO:0007669"/>
    <property type="project" value="UniProtKB-KW"/>
</dbReference>